<evidence type="ECO:0000313" key="3">
    <source>
        <dbReference type="EMBL" id="WOJ92095.1"/>
    </source>
</evidence>
<accession>A0ABZ0HYW9</accession>
<evidence type="ECO:0000256" key="2">
    <source>
        <dbReference type="SAM" id="SignalP"/>
    </source>
</evidence>
<feature type="region of interest" description="Disordered" evidence="1">
    <location>
        <begin position="63"/>
        <end position="146"/>
    </location>
</feature>
<dbReference type="EMBL" id="CP136864">
    <property type="protein sequence ID" value="WOJ92095.1"/>
    <property type="molecule type" value="Genomic_DNA"/>
</dbReference>
<feature type="signal peptide" evidence="2">
    <location>
        <begin position="1"/>
        <end position="23"/>
    </location>
</feature>
<sequence>MRIALNITLSAFCLVSAASYADACDDVVADTVAEMRAGADGWWNSDVENLVRAAAGSACIKAQSGRYGTDSHSTAEEMSSSAAAKTSNHAAEPAKVTEAAKTQQSEADAEADDGSWSVGGLTFRSMSGSPTQKPYERQRQSKKEEE</sequence>
<keyword evidence="4" id="KW-1185">Reference proteome</keyword>
<dbReference type="Proteomes" id="UP001626537">
    <property type="component" value="Chromosome"/>
</dbReference>
<evidence type="ECO:0000313" key="4">
    <source>
        <dbReference type="Proteomes" id="UP001626537"/>
    </source>
</evidence>
<feature type="compositionally biased region" description="Basic and acidic residues" evidence="1">
    <location>
        <begin position="134"/>
        <end position="146"/>
    </location>
</feature>
<feature type="compositionally biased region" description="Low complexity" evidence="1">
    <location>
        <begin position="76"/>
        <end position="87"/>
    </location>
</feature>
<keyword evidence="2" id="KW-0732">Signal</keyword>
<proteinExistence type="predicted"/>
<evidence type="ECO:0000256" key="1">
    <source>
        <dbReference type="SAM" id="MobiDB-lite"/>
    </source>
</evidence>
<organism evidence="3 4">
    <name type="scientific">Congregibacter variabilis</name>
    <dbReference type="NCBI Taxonomy" id="3081200"/>
    <lineage>
        <taxon>Bacteria</taxon>
        <taxon>Pseudomonadati</taxon>
        <taxon>Pseudomonadota</taxon>
        <taxon>Gammaproteobacteria</taxon>
        <taxon>Cellvibrionales</taxon>
        <taxon>Halieaceae</taxon>
        <taxon>Congregibacter</taxon>
    </lineage>
</organism>
<dbReference type="RefSeq" id="WP_407346671.1">
    <property type="nucleotide sequence ID" value="NZ_CP136864.1"/>
</dbReference>
<gene>
    <name evidence="3" type="ORF">R0135_09880</name>
</gene>
<feature type="chain" id="PRO_5046605935" evidence="2">
    <location>
        <begin position="24"/>
        <end position="146"/>
    </location>
</feature>
<name>A0ABZ0HYW9_9GAMM</name>
<reference evidence="3 4" key="1">
    <citation type="submission" date="2023-10" db="EMBL/GenBank/DDBJ databases">
        <title>Two novel species belonging to the OM43/NOR5 clade.</title>
        <authorList>
            <person name="Park M."/>
        </authorList>
    </citation>
    <scope>NUCLEOTIDE SEQUENCE [LARGE SCALE GENOMIC DNA]</scope>
    <source>
        <strain evidence="3 4">IMCC43200</strain>
    </source>
</reference>
<protein>
    <submittedName>
        <fullName evidence="3">Uncharacterized protein</fullName>
    </submittedName>
</protein>